<organism evidence="12 13">
    <name type="scientific">Brassica campestris</name>
    <name type="common">Field mustard</name>
    <dbReference type="NCBI Taxonomy" id="3711"/>
    <lineage>
        <taxon>Eukaryota</taxon>
        <taxon>Viridiplantae</taxon>
        <taxon>Streptophyta</taxon>
        <taxon>Embryophyta</taxon>
        <taxon>Tracheophyta</taxon>
        <taxon>Spermatophyta</taxon>
        <taxon>Magnoliopsida</taxon>
        <taxon>eudicotyledons</taxon>
        <taxon>Gunneridae</taxon>
        <taxon>Pentapetalae</taxon>
        <taxon>rosids</taxon>
        <taxon>malvids</taxon>
        <taxon>Brassicales</taxon>
        <taxon>Brassicaceae</taxon>
        <taxon>Brassiceae</taxon>
        <taxon>Brassica</taxon>
    </lineage>
</organism>
<dbReference type="InterPro" id="IPR001106">
    <property type="entry name" value="Aromatic_Lyase"/>
</dbReference>
<dbReference type="Proteomes" id="UP000011750">
    <property type="component" value="Chromosome A02"/>
</dbReference>
<dbReference type="SUPFAM" id="SSF48557">
    <property type="entry name" value="L-aspartase-like"/>
    <property type="match status" value="2"/>
</dbReference>
<name>M4EJ28_BRACM</name>
<dbReference type="OMA" id="EPGHEVN"/>
<reference evidence="12 13" key="2">
    <citation type="journal article" date="2018" name="Hortic Res">
        <title>Improved Brassica rapa reference genome by single-molecule sequencing and chromosome conformation capture technologies.</title>
        <authorList>
            <person name="Zhang L."/>
            <person name="Cai X."/>
            <person name="Wu J."/>
            <person name="Liu M."/>
            <person name="Grob S."/>
            <person name="Cheng F."/>
            <person name="Liang J."/>
            <person name="Cai C."/>
            <person name="Liu Z."/>
            <person name="Liu B."/>
            <person name="Wang F."/>
            <person name="Li S."/>
            <person name="Liu F."/>
            <person name="Li X."/>
            <person name="Cheng L."/>
            <person name="Yang W."/>
            <person name="Li M.H."/>
            <person name="Grossniklaus U."/>
            <person name="Zheng H."/>
            <person name="Wang X."/>
        </authorList>
    </citation>
    <scope>NUCLEOTIDE SEQUENCE [LARGE SCALE GENOMIC DNA]</scope>
    <source>
        <strain evidence="12 13">cv. Chiifu-401-42</strain>
    </source>
</reference>
<dbReference type="GO" id="GO:0005737">
    <property type="term" value="C:cytoplasm"/>
    <property type="evidence" value="ECO:0007669"/>
    <property type="project" value="UniProtKB-SubCell"/>
</dbReference>
<evidence type="ECO:0000256" key="5">
    <source>
        <dbReference type="ARBA" id="ARBA00011881"/>
    </source>
</evidence>
<dbReference type="InterPro" id="IPR023144">
    <property type="entry name" value="Phe_NH3-lyase_shielding_dom_sf"/>
</dbReference>
<evidence type="ECO:0000256" key="6">
    <source>
        <dbReference type="ARBA" id="ARBA00012139"/>
    </source>
</evidence>
<dbReference type="eggNOG" id="KOG0222">
    <property type="taxonomic scope" value="Eukaryota"/>
</dbReference>
<dbReference type="EnsemblPlants" id="Bra028793.1">
    <property type="protein sequence ID" value="Bra028793.1-P"/>
    <property type="gene ID" value="Bra028793"/>
</dbReference>
<comment type="pathway">
    <text evidence="3">Phenylpropanoid metabolism; trans-cinnamate biosynthesis; trans-cinnamate from L-phenylalanine: step 1/1.</text>
</comment>
<keyword evidence="7" id="KW-0963">Cytoplasm</keyword>
<comment type="subcellular location">
    <subcellularLocation>
        <location evidence="2">Cytoplasm</location>
    </subcellularLocation>
</comment>
<evidence type="ECO:0000313" key="13">
    <source>
        <dbReference type="Proteomes" id="UP000011750"/>
    </source>
</evidence>
<proteinExistence type="inferred from homology"/>
<dbReference type="Gene3D" id="1.20.200.10">
    <property type="entry name" value="Fumarase/aspartase (Central domain)"/>
    <property type="match status" value="1"/>
</dbReference>
<evidence type="ECO:0000256" key="2">
    <source>
        <dbReference type="ARBA" id="ARBA00004496"/>
    </source>
</evidence>
<dbReference type="GO" id="GO:0006559">
    <property type="term" value="P:L-phenylalanine catabolic process"/>
    <property type="evidence" value="ECO:0007669"/>
    <property type="project" value="UniProtKB-KW"/>
</dbReference>
<reference evidence="12 13" key="1">
    <citation type="journal article" date="2011" name="Nat. Genet.">
        <title>The genome of the mesopolyploid crop species Brassica rapa.</title>
        <authorList>
            <consortium name="Brassica rapa Genome Sequencing Project Consortium"/>
            <person name="Wang X."/>
            <person name="Wang H."/>
            <person name="Wang J."/>
            <person name="Sun R."/>
            <person name="Wu J."/>
            <person name="Liu S."/>
            <person name="Bai Y."/>
            <person name="Mun J.H."/>
            <person name="Bancroft I."/>
            <person name="Cheng F."/>
            <person name="Huang S."/>
            <person name="Li X."/>
            <person name="Hua W."/>
            <person name="Wang J."/>
            <person name="Wang X."/>
            <person name="Freeling M."/>
            <person name="Pires J.C."/>
            <person name="Paterson A.H."/>
            <person name="Chalhoub B."/>
            <person name="Wang B."/>
            <person name="Hayward A."/>
            <person name="Sharpe A.G."/>
            <person name="Park B.S."/>
            <person name="Weisshaar B."/>
            <person name="Liu B."/>
            <person name="Li B."/>
            <person name="Liu B."/>
            <person name="Tong C."/>
            <person name="Song C."/>
            <person name="Duran C."/>
            <person name="Peng C."/>
            <person name="Geng C."/>
            <person name="Koh C."/>
            <person name="Lin C."/>
            <person name="Edwards D."/>
            <person name="Mu D."/>
            <person name="Shen D."/>
            <person name="Soumpourou E."/>
            <person name="Li F."/>
            <person name="Fraser F."/>
            <person name="Conant G."/>
            <person name="Lassalle G."/>
            <person name="King G.J."/>
            <person name="Bonnema G."/>
            <person name="Tang H."/>
            <person name="Wang H."/>
            <person name="Belcram H."/>
            <person name="Zhou H."/>
            <person name="Hirakawa H."/>
            <person name="Abe H."/>
            <person name="Guo H."/>
            <person name="Wang H."/>
            <person name="Jin H."/>
            <person name="Parkin I.A."/>
            <person name="Batley J."/>
            <person name="Kim J.S."/>
            <person name="Just J."/>
            <person name="Li J."/>
            <person name="Xu J."/>
            <person name="Deng J."/>
            <person name="Kim J.A."/>
            <person name="Li J."/>
            <person name="Yu J."/>
            <person name="Meng J."/>
            <person name="Wang J."/>
            <person name="Min J."/>
            <person name="Poulain J."/>
            <person name="Wang J."/>
            <person name="Hatakeyama K."/>
            <person name="Wu K."/>
            <person name="Wang L."/>
            <person name="Fang L."/>
            <person name="Trick M."/>
            <person name="Links M.G."/>
            <person name="Zhao M."/>
            <person name="Jin M."/>
            <person name="Ramchiary N."/>
            <person name="Drou N."/>
            <person name="Berkman P.J."/>
            <person name="Cai Q."/>
            <person name="Huang Q."/>
            <person name="Li R."/>
            <person name="Tabata S."/>
            <person name="Cheng S."/>
            <person name="Zhang S."/>
            <person name="Zhang S."/>
            <person name="Huang S."/>
            <person name="Sato S."/>
            <person name="Sun S."/>
            <person name="Kwon S.J."/>
            <person name="Choi S.R."/>
            <person name="Lee T.H."/>
            <person name="Fan W."/>
            <person name="Zhao X."/>
            <person name="Tan X."/>
            <person name="Xu X."/>
            <person name="Wang Y."/>
            <person name="Qiu Y."/>
            <person name="Yin Y."/>
            <person name="Li Y."/>
            <person name="Du Y."/>
            <person name="Liao Y."/>
            <person name="Lim Y."/>
            <person name="Narusaka Y."/>
            <person name="Wang Y."/>
            <person name="Wang Z."/>
            <person name="Li Z."/>
            <person name="Wang Z."/>
            <person name="Xiong Z."/>
            <person name="Zhang Z."/>
        </authorList>
    </citation>
    <scope>NUCLEOTIDE SEQUENCE [LARGE SCALE GENOMIC DNA]</scope>
    <source>
        <strain evidence="12 13">cv. Chiifu-401-42</strain>
    </source>
</reference>
<evidence type="ECO:0000256" key="10">
    <source>
        <dbReference type="ARBA" id="ARBA00023239"/>
    </source>
</evidence>
<sequence>MEFCQPNKHTATTTTITTASSDPLNWNAAAEDADYRSGYGPGVATGGTTVELSEEARAGVNWVMESMNRGTDSYGITTGFGFSSARRTTNQGAARQKELIRYLNAGIFATDAGDADTSNTLPLPATRAAMLIRVNTLLQGYSGIRFEVLEAITKFLNHDITPRSPSSPRHHHRLRNFHVEYGLAEPGHEVNSVFEKIGKFEAEMKSLLPEVVERVRIEYEKGTSDVANRIKECRFYPLYRFVRDELKTGLPTGENVRSPGEDFYKVFTAISQGKLIGPLFECLKEWNGAPLPIS</sequence>
<dbReference type="InParanoid" id="M4EJ28"/>
<evidence type="ECO:0000256" key="7">
    <source>
        <dbReference type="ARBA" id="ARBA00022490"/>
    </source>
</evidence>
<dbReference type="Gramene" id="Bra028793.1">
    <property type="protein sequence ID" value="Bra028793.1-P"/>
    <property type="gene ID" value="Bra028793"/>
</dbReference>
<dbReference type="Gene3D" id="1.10.274.20">
    <property type="entry name" value="Phenylalanine ammonia-lyase 1, domain 3"/>
    <property type="match status" value="1"/>
</dbReference>
<dbReference type="UniPathway" id="UPA00713">
    <property type="reaction ID" value="UER00725"/>
</dbReference>
<evidence type="ECO:0000256" key="8">
    <source>
        <dbReference type="ARBA" id="ARBA00023051"/>
    </source>
</evidence>
<protein>
    <recommendedName>
        <fullName evidence="6">phenylalanine ammonia-lyase</fullName>
        <ecNumber evidence="6">4.3.1.24</ecNumber>
    </recommendedName>
</protein>
<dbReference type="Gene3D" id="1.10.275.10">
    <property type="entry name" value="Fumarase/aspartase (N-terminal domain)"/>
    <property type="match status" value="1"/>
</dbReference>
<dbReference type="STRING" id="51351.M4EJ28"/>
<comment type="similarity">
    <text evidence="4">Belongs to the PAL/histidase family.</text>
</comment>
<dbReference type="EC" id="4.3.1.24" evidence="6"/>
<dbReference type="PANTHER" id="PTHR10362">
    <property type="entry name" value="HISTIDINE AMMONIA-LYASE"/>
    <property type="match status" value="1"/>
</dbReference>
<comment type="function">
    <text evidence="1">This is a key enzyme of plant metabolism catalyzing the first reaction in the biosynthesis from L-phenylalanine of a wide variety of natural products based on the phenylpropane skeleton.</text>
</comment>
<keyword evidence="13" id="KW-1185">Reference proteome</keyword>
<reference evidence="12" key="3">
    <citation type="submission" date="2023-03" db="UniProtKB">
        <authorList>
            <consortium name="EnsemblPlants"/>
        </authorList>
    </citation>
    <scope>IDENTIFICATION</scope>
    <source>
        <strain evidence="12">cv. Chiifu-401-42</strain>
    </source>
</reference>
<evidence type="ECO:0000256" key="1">
    <source>
        <dbReference type="ARBA" id="ARBA00002235"/>
    </source>
</evidence>
<dbReference type="Pfam" id="PF00221">
    <property type="entry name" value="Lyase_aromatic"/>
    <property type="match status" value="1"/>
</dbReference>
<keyword evidence="8" id="KW-0587">Phenylpropanoid metabolism</keyword>
<comment type="subunit">
    <text evidence="5">Homotetramer.</text>
</comment>
<evidence type="ECO:0000313" key="12">
    <source>
        <dbReference type="EnsemblPlants" id="Bra028793.1-P"/>
    </source>
</evidence>
<evidence type="ECO:0000256" key="11">
    <source>
        <dbReference type="ARBA" id="ARBA00023537"/>
    </source>
</evidence>
<evidence type="ECO:0000256" key="4">
    <source>
        <dbReference type="ARBA" id="ARBA00007238"/>
    </source>
</evidence>
<dbReference type="InterPro" id="IPR024083">
    <property type="entry name" value="Fumarase/histidase_N"/>
</dbReference>
<dbReference type="HOGENOM" id="CLU_922483_0_0_1"/>
<evidence type="ECO:0000256" key="9">
    <source>
        <dbReference type="ARBA" id="ARBA00023232"/>
    </source>
</evidence>
<dbReference type="GO" id="GO:0045548">
    <property type="term" value="F:phenylalanine ammonia-lyase activity"/>
    <property type="evidence" value="ECO:0007669"/>
    <property type="project" value="UniProtKB-EC"/>
</dbReference>
<evidence type="ECO:0000256" key="3">
    <source>
        <dbReference type="ARBA" id="ARBA00005138"/>
    </source>
</evidence>
<dbReference type="InterPro" id="IPR008948">
    <property type="entry name" value="L-Aspartase-like"/>
</dbReference>
<dbReference type="AlphaFoldDB" id="M4EJ28"/>
<keyword evidence="10" id="KW-0456">Lyase</keyword>
<accession>M4EJ28</accession>
<keyword evidence="9" id="KW-0585">Phenylalanine catabolism</keyword>
<comment type="catalytic activity">
    <reaction evidence="11">
        <text>L-phenylalanine = (E)-cinnamate + NH4(+)</text>
        <dbReference type="Rhea" id="RHEA:21384"/>
        <dbReference type="ChEBI" id="CHEBI:15669"/>
        <dbReference type="ChEBI" id="CHEBI:28938"/>
        <dbReference type="ChEBI" id="CHEBI:58095"/>
        <dbReference type="EC" id="4.3.1.24"/>
    </reaction>
</comment>
<dbReference type="GO" id="GO:0009800">
    <property type="term" value="P:cinnamic acid biosynthetic process"/>
    <property type="evidence" value="ECO:0007669"/>
    <property type="project" value="UniProtKB-UniPathway"/>
</dbReference>